<comment type="caution">
    <text evidence="11">Lacks conserved residue(s) required for the propagation of feature annotation.</text>
</comment>
<dbReference type="GO" id="GO:0000015">
    <property type="term" value="C:phosphopyruvate hydratase complex"/>
    <property type="evidence" value="ECO:0007669"/>
    <property type="project" value="InterPro"/>
</dbReference>
<gene>
    <name evidence="11" type="primary">eno</name>
    <name evidence="15" type="ORF">IAC50_06335</name>
</gene>
<dbReference type="PANTHER" id="PTHR11902">
    <property type="entry name" value="ENOLASE"/>
    <property type="match status" value="1"/>
</dbReference>
<evidence type="ECO:0000256" key="3">
    <source>
        <dbReference type="ARBA" id="ARBA00012058"/>
    </source>
</evidence>
<feature type="binding site" evidence="11 12">
    <location>
        <position position="313"/>
    </location>
    <ligand>
        <name>Mg(2+)</name>
        <dbReference type="ChEBI" id="CHEBI:18420"/>
    </ligand>
</feature>
<accession>A0A9D1I0U4</accession>
<protein>
    <recommendedName>
        <fullName evidence="4 11">Enolase</fullName>
        <ecNumber evidence="3 11">4.2.1.11</ecNumber>
    </recommendedName>
    <alternativeName>
        <fullName evidence="11">2-phospho-D-glycerate hydro-lyase</fullName>
    </alternativeName>
    <alternativeName>
        <fullName evidence="11">2-phosphoglycerate dehydratase</fullName>
    </alternativeName>
</protein>
<feature type="binding site" evidence="11">
    <location>
        <position position="165"/>
    </location>
    <ligand>
        <name>(2R)-2-phosphoglycerate</name>
        <dbReference type="ChEBI" id="CHEBI:58289"/>
    </ligand>
</feature>
<feature type="binding site" evidence="11 12">
    <location>
        <position position="244"/>
    </location>
    <ligand>
        <name>Mg(2+)</name>
        <dbReference type="ChEBI" id="CHEBI:18420"/>
    </ligand>
</feature>
<evidence type="ECO:0000259" key="13">
    <source>
        <dbReference type="SMART" id="SM01192"/>
    </source>
</evidence>
<dbReference type="SMART" id="SM01192">
    <property type="entry name" value="Enolase_C"/>
    <property type="match status" value="1"/>
</dbReference>
<dbReference type="Gene3D" id="3.20.20.120">
    <property type="entry name" value="Enolase-like C-terminal domain"/>
    <property type="match status" value="1"/>
</dbReference>
<dbReference type="PRINTS" id="PR00148">
    <property type="entry name" value="ENOLASE"/>
</dbReference>
<evidence type="ECO:0000256" key="1">
    <source>
        <dbReference type="ARBA" id="ARBA00005031"/>
    </source>
</evidence>
<dbReference type="SUPFAM" id="SSF51604">
    <property type="entry name" value="Enolase C-terminal domain-like"/>
    <property type="match status" value="1"/>
</dbReference>
<dbReference type="AlphaFoldDB" id="A0A9D1I0U4"/>
<dbReference type="HAMAP" id="MF_00318">
    <property type="entry name" value="Enolase"/>
    <property type="match status" value="1"/>
</dbReference>
<name>A0A9D1I0U4_9FIRM</name>
<sequence length="426" mass="46528">MRSTDIRKVKAREILDCKGKPAIEVDVYTEGGAVGRAASPSGISAGSREAFVFRDCDPGRYDGMGVLRAVELVKKEIEPAVTGMDVFDQEGIDRKLIQLDGTENKSRLGGNTIYSVSLACIKAAAASLNMPLYQYVAGGPLKTVPIPTFNCIDGGSYQKGTMPFQECTVIPYRAKSIREAVEIGWSVFKETGKVIEEYQNGTPAKAGTVSGWQPPSSDPEVCFDILHEAAKRCRADEKIAFAADCASSEFYIEERDTYDFLGREMDLDEMLGMIKGLTEKYPFLYVEDPVQENDWAGWIKAAEVLNRTVVIGDDLTVTDRRTIEKAHELGACGGFIFKPNQVGTVTECLEAEKYARENNMLVVPSIRAGGSVCDEVIDIGVGIGAAATKQGPPKNGERIYGINFLLRAEDENPGAKPYDFAAFVRF</sequence>
<feature type="binding site" evidence="11">
    <location>
        <position position="367"/>
    </location>
    <ligand>
        <name>(2R)-2-phosphoglycerate</name>
        <dbReference type="ChEBI" id="CHEBI:58289"/>
    </ligand>
</feature>
<dbReference type="Pfam" id="PF00113">
    <property type="entry name" value="Enolase_C"/>
    <property type="match status" value="1"/>
</dbReference>
<dbReference type="SFLD" id="SFLDS00001">
    <property type="entry name" value="Enolase"/>
    <property type="match status" value="1"/>
</dbReference>
<comment type="cofactor">
    <cofactor evidence="12">
        <name>Mg(2+)</name>
        <dbReference type="ChEBI" id="CHEBI:18420"/>
    </cofactor>
    <text evidence="12">Mg(2+) is required for catalysis and for stabilizing the dimer.</text>
</comment>
<evidence type="ECO:0000256" key="7">
    <source>
        <dbReference type="ARBA" id="ARBA00022842"/>
    </source>
</evidence>
<reference evidence="15" key="2">
    <citation type="journal article" date="2021" name="PeerJ">
        <title>Extensive microbial diversity within the chicken gut microbiome revealed by metagenomics and culture.</title>
        <authorList>
            <person name="Gilroy R."/>
            <person name="Ravi A."/>
            <person name="Getino M."/>
            <person name="Pursley I."/>
            <person name="Horton D.L."/>
            <person name="Alikhan N.F."/>
            <person name="Baker D."/>
            <person name="Gharbi K."/>
            <person name="Hall N."/>
            <person name="Watson M."/>
            <person name="Adriaenssens E.M."/>
            <person name="Foster-Nyarko E."/>
            <person name="Jarju S."/>
            <person name="Secka A."/>
            <person name="Antonio M."/>
            <person name="Oren A."/>
            <person name="Chaudhuri R.R."/>
            <person name="La Ragione R."/>
            <person name="Hildebrand F."/>
            <person name="Pallen M.J."/>
        </authorList>
    </citation>
    <scope>NUCLEOTIDE SEQUENCE</scope>
    <source>
        <strain evidence="15">ChiHcec3-6078</strain>
    </source>
</reference>
<evidence type="ECO:0000256" key="12">
    <source>
        <dbReference type="PIRSR" id="PIRSR001400-3"/>
    </source>
</evidence>
<keyword evidence="9 11" id="KW-0456">Lyase</keyword>
<keyword evidence="5 11" id="KW-0964">Secreted</keyword>
<dbReference type="GO" id="GO:0006096">
    <property type="term" value="P:glycolytic process"/>
    <property type="evidence" value="ECO:0007669"/>
    <property type="project" value="UniProtKB-UniRule"/>
</dbReference>
<dbReference type="InterPro" id="IPR029017">
    <property type="entry name" value="Enolase-like_N"/>
</dbReference>
<comment type="similarity">
    <text evidence="2 11">Belongs to the enolase family.</text>
</comment>
<proteinExistence type="inferred from homology"/>
<evidence type="ECO:0000256" key="4">
    <source>
        <dbReference type="ARBA" id="ARBA00017068"/>
    </source>
</evidence>
<comment type="pathway">
    <text evidence="1 11">Carbohydrate degradation; glycolysis; pyruvate from D-glyceraldehyde 3-phosphate: step 4/5.</text>
</comment>
<comment type="subcellular location">
    <subcellularLocation>
        <location evidence="11">Cytoplasm</location>
    </subcellularLocation>
    <subcellularLocation>
        <location evidence="11">Secreted</location>
    </subcellularLocation>
    <subcellularLocation>
        <location evidence="11">Cell surface</location>
    </subcellularLocation>
    <text evidence="11">Fractions of enolase are present in both the cytoplasm and on the cell surface.</text>
</comment>
<evidence type="ECO:0000256" key="2">
    <source>
        <dbReference type="ARBA" id="ARBA00009604"/>
    </source>
</evidence>
<evidence type="ECO:0000256" key="5">
    <source>
        <dbReference type="ARBA" id="ARBA00022525"/>
    </source>
</evidence>
<dbReference type="GO" id="GO:0005576">
    <property type="term" value="C:extracellular region"/>
    <property type="evidence" value="ECO:0007669"/>
    <property type="project" value="UniProtKB-SubCell"/>
</dbReference>
<dbReference type="InterPro" id="IPR000941">
    <property type="entry name" value="Enolase"/>
</dbReference>
<dbReference type="PANTHER" id="PTHR11902:SF1">
    <property type="entry name" value="ENOLASE"/>
    <property type="match status" value="1"/>
</dbReference>
<keyword evidence="7 11" id="KW-0460">Magnesium</keyword>
<dbReference type="SUPFAM" id="SSF54826">
    <property type="entry name" value="Enolase N-terminal domain-like"/>
    <property type="match status" value="1"/>
</dbReference>
<dbReference type="Proteomes" id="UP000824090">
    <property type="component" value="Unassembled WGS sequence"/>
</dbReference>
<dbReference type="EMBL" id="DVMP01000118">
    <property type="protein sequence ID" value="HIU26089.1"/>
    <property type="molecule type" value="Genomic_DNA"/>
</dbReference>
<keyword evidence="11" id="KW-0963">Cytoplasm</keyword>
<dbReference type="GO" id="GO:0004634">
    <property type="term" value="F:phosphopyruvate hydratase activity"/>
    <property type="evidence" value="ECO:0007669"/>
    <property type="project" value="UniProtKB-UniRule"/>
</dbReference>
<dbReference type="EC" id="4.2.1.11" evidence="3 11"/>
<keyword evidence="8 11" id="KW-0324">Glycolysis</keyword>
<evidence type="ECO:0000256" key="8">
    <source>
        <dbReference type="ARBA" id="ARBA00023152"/>
    </source>
</evidence>
<evidence type="ECO:0000256" key="10">
    <source>
        <dbReference type="ARBA" id="ARBA00048951"/>
    </source>
</evidence>
<dbReference type="Pfam" id="PF03952">
    <property type="entry name" value="Enolase_N"/>
    <property type="match status" value="1"/>
</dbReference>
<evidence type="ECO:0000256" key="11">
    <source>
        <dbReference type="HAMAP-Rule" id="MF_00318"/>
    </source>
</evidence>
<feature type="binding site" evidence="11">
    <location>
        <position position="389"/>
    </location>
    <ligand>
        <name>(2R)-2-phosphoglycerate</name>
        <dbReference type="ChEBI" id="CHEBI:58289"/>
    </ligand>
</feature>
<dbReference type="GO" id="GO:0000287">
    <property type="term" value="F:magnesium ion binding"/>
    <property type="evidence" value="ECO:0007669"/>
    <property type="project" value="UniProtKB-UniRule"/>
</dbReference>
<evidence type="ECO:0000313" key="16">
    <source>
        <dbReference type="Proteomes" id="UP000824090"/>
    </source>
</evidence>
<dbReference type="GO" id="GO:0009986">
    <property type="term" value="C:cell surface"/>
    <property type="evidence" value="ECO:0007669"/>
    <property type="project" value="UniProtKB-SubCell"/>
</dbReference>
<dbReference type="Gene3D" id="3.30.390.10">
    <property type="entry name" value="Enolase-like, N-terminal domain"/>
    <property type="match status" value="1"/>
</dbReference>
<dbReference type="SMART" id="SM01193">
    <property type="entry name" value="Enolase_N"/>
    <property type="match status" value="1"/>
</dbReference>
<feature type="binding site" evidence="11">
    <location>
        <position position="338"/>
    </location>
    <ligand>
        <name>(2R)-2-phosphoglycerate</name>
        <dbReference type="ChEBI" id="CHEBI:58289"/>
    </ligand>
</feature>
<dbReference type="InterPro" id="IPR020810">
    <property type="entry name" value="Enolase_C"/>
</dbReference>
<comment type="catalytic activity">
    <reaction evidence="10">
        <text>(2R)-2-phosphoglycerate = phosphoenolpyruvate + H2O</text>
        <dbReference type="Rhea" id="RHEA:10164"/>
        <dbReference type="ChEBI" id="CHEBI:15377"/>
        <dbReference type="ChEBI" id="CHEBI:58289"/>
        <dbReference type="ChEBI" id="CHEBI:58702"/>
        <dbReference type="EC" id="4.2.1.11"/>
    </reaction>
    <physiologicalReaction direction="left-to-right" evidence="10">
        <dbReference type="Rhea" id="RHEA:10165"/>
    </physiologicalReaction>
</comment>
<organism evidence="15 16">
    <name type="scientific">Candidatus Allocopromorpha excrementigallinarum</name>
    <dbReference type="NCBI Taxonomy" id="2840742"/>
    <lineage>
        <taxon>Bacteria</taxon>
        <taxon>Bacillati</taxon>
        <taxon>Bacillota</taxon>
        <taxon>Clostridia</taxon>
        <taxon>Eubacteriales</taxon>
        <taxon>Eubacteriaceae</taxon>
        <taxon>Eubacteriaceae incertae sedis</taxon>
        <taxon>Candidatus Allocopromorpha</taxon>
    </lineage>
</organism>
<evidence type="ECO:0000313" key="15">
    <source>
        <dbReference type="EMBL" id="HIU26089.1"/>
    </source>
</evidence>
<reference evidence="15" key="1">
    <citation type="submission" date="2020-10" db="EMBL/GenBank/DDBJ databases">
        <authorList>
            <person name="Gilroy R."/>
        </authorList>
    </citation>
    <scope>NUCLEOTIDE SEQUENCE</scope>
    <source>
        <strain evidence="15">ChiHcec3-6078</strain>
    </source>
</reference>
<feature type="domain" description="Enolase C-terminal TIM barrel" evidence="13">
    <location>
        <begin position="141"/>
        <end position="426"/>
    </location>
</feature>
<comment type="caution">
    <text evidence="15">The sequence shown here is derived from an EMBL/GenBank/DDBJ whole genome shotgun (WGS) entry which is preliminary data.</text>
</comment>
<feature type="binding site" evidence="11 12">
    <location>
        <position position="287"/>
    </location>
    <ligand>
        <name>Mg(2+)</name>
        <dbReference type="ChEBI" id="CHEBI:18420"/>
    </ligand>
</feature>
<evidence type="ECO:0000256" key="9">
    <source>
        <dbReference type="ARBA" id="ARBA00023239"/>
    </source>
</evidence>
<evidence type="ECO:0000256" key="6">
    <source>
        <dbReference type="ARBA" id="ARBA00022723"/>
    </source>
</evidence>
<evidence type="ECO:0000259" key="14">
    <source>
        <dbReference type="SMART" id="SM01193"/>
    </source>
</evidence>
<comment type="cofactor">
    <cofactor evidence="11">
        <name>Mg(2+)</name>
        <dbReference type="ChEBI" id="CHEBI:18420"/>
    </cofactor>
    <text evidence="11">Binds a second Mg(2+) ion via substrate during catalysis.</text>
</comment>
<dbReference type="InterPro" id="IPR020811">
    <property type="entry name" value="Enolase_N"/>
</dbReference>
<feature type="active site" description="Proton acceptor" evidence="11">
    <location>
        <position position="338"/>
    </location>
</feature>
<dbReference type="PIRSF" id="PIRSF001400">
    <property type="entry name" value="Enolase"/>
    <property type="match status" value="1"/>
</dbReference>
<feature type="domain" description="Enolase N-terminal" evidence="14">
    <location>
        <begin position="6"/>
        <end position="136"/>
    </location>
</feature>
<comment type="function">
    <text evidence="11">Catalyzes the reversible conversion of 2-phosphoglycerate (2-PG) into phosphoenolpyruvate (PEP). It is essential for the degradation of carbohydrates via glycolysis.</text>
</comment>
<dbReference type="InterPro" id="IPR036849">
    <property type="entry name" value="Enolase-like_C_sf"/>
</dbReference>
<keyword evidence="6 11" id="KW-0479">Metal-binding</keyword>